<dbReference type="SUPFAM" id="SSF51905">
    <property type="entry name" value="FAD/NAD(P)-binding domain"/>
    <property type="match status" value="1"/>
</dbReference>
<dbReference type="Proteomes" id="UP001265315">
    <property type="component" value="Unassembled WGS sequence"/>
</dbReference>
<dbReference type="AlphaFoldDB" id="A0AAW8M2U3"/>
<name>A0AAW8M2U3_AGRTU</name>
<evidence type="ECO:0000256" key="1">
    <source>
        <dbReference type="ARBA" id="ARBA00023002"/>
    </source>
</evidence>
<reference evidence="3" key="1">
    <citation type="submission" date="2023-07" db="EMBL/GenBank/DDBJ databases">
        <title>Sorghum-associated microbial communities from plants grown in Nebraska, USA.</title>
        <authorList>
            <person name="Schachtman D."/>
        </authorList>
    </citation>
    <scope>NUCLEOTIDE SEQUENCE</scope>
    <source>
        <strain evidence="3">1457</strain>
    </source>
</reference>
<sequence length="378" mass="40064">MNAKALDTIVIGGGLHGLSAALNLARAGRGVVILERSWVGRHSSGATAAGVRTLNRDLAELPISLEAMDMWHNIESIVGDSCGFQAYGQMSIAEKPAHLAVLENRLAKIRSAGYDHEEFIDRSELLRLVPSISPHCVGALIARKDGAADPHRTLKAFRNAAEAAGVIIYEGAGVIAIEHAGTDWRVRTGSMEFVAPTVINAAGAWAVKIAAMVGDDIQIGHKASMMIVTERIAPLLKPVVSVVGRPLSFKQSDQGTLVIGGGLQGSADIDAQRSFVNFRELSKGARAATDLFPIVGQLRIVRTWAGMEAMTPDHLPIIGPSPNANGIFHSFGYSGHGFQLVPVVGAIMADLIVHSGTNRVIKHFAPGRLIGKRGDVIV</sequence>
<dbReference type="Gene3D" id="3.50.50.60">
    <property type="entry name" value="FAD/NAD(P)-binding domain"/>
    <property type="match status" value="1"/>
</dbReference>
<organism evidence="3 4">
    <name type="scientific">Agrobacterium tumefaciens</name>
    <dbReference type="NCBI Taxonomy" id="358"/>
    <lineage>
        <taxon>Bacteria</taxon>
        <taxon>Pseudomonadati</taxon>
        <taxon>Pseudomonadota</taxon>
        <taxon>Alphaproteobacteria</taxon>
        <taxon>Hyphomicrobiales</taxon>
        <taxon>Rhizobiaceae</taxon>
        <taxon>Rhizobium/Agrobacterium group</taxon>
        <taxon>Agrobacterium</taxon>
        <taxon>Agrobacterium tumefaciens complex</taxon>
    </lineage>
</organism>
<dbReference type="InterPro" id="IPR006076">
    <property type="entry name" value="FAD-dep_OxRdtase"/>
</dbReference>
<gene>
    <name evidence="3" type="ORF">J2W61_005180</name>
</gene>
<accession>A0AAW8M2U3</accession>
<proteinExistence type="predicted"/>
<keyword evidence="1 3" id="KW-0560">Oxidoreductase</keyword>
<comment type="caution">
    <text evidence="3">The sequence shown here is derived from an EMBL/GenBank/DDBJ whole genome shotgun (WGS) entry which is preliminary data.</text>
</comment>
<dbReference type="PRINTS" id="PR00411">
    <property type="entry name" value="PNDRDTASEI"/>
</dbReference>
<dbReference type="PANTHER" id="PTHR13847:SF287">
    <property type="entry name" value="FAD-DEPENDENT OXIDOREDUCTASE DOMAIN-CONTAINING PROTEIN 1"/>
    <property type="match status" value="1"/>
</dbReference>
<dbReference type="GO" id="GO:0005737">
    <property type="term" value="C:cytoplasm"/>
    <property type="evidence" value="ECO:0007669"/>
    <property type="project" value="TreeGrafter"/>
</dbReference>
<dbReference type="PANTHER" id="PTHR13847">
    <property type="entry name" value="SARCOSINE DEHYDROGENASE-RELATED"/>
    <property type="match status" value="1"/>
</dbReference>
<dbReference type="Pfam" id="PF01266">
    <property type="entry name" value="DAO"/>
    <property type="match status" value="1"/>
</dbReference>
<dbReference type="InterPro" id="IPR036188">
    <property type="entry name" value="FAD/NAD-bd_sf"/>
</dbReference>
<evidence type="ECO:0000313" key="3">
    <source>
        <dbReference type="EMBL" id="MDR6705305.1"/>
    </source>
</evidence>
<dbReference type="Gene3D" id="3.30.9.10">
    <property type="entry name" value="D-Amino Acid Oxidase, subunit A, domain 2"/>
    <property type="match status" value="1"/>
</dbReference>
<dbReference type="RefSeq" id="WP_111794417.1">
    <property type="nucleotide sequence ID" value="NZ_JAGIPM010000014.1"/>
</dbReference>
<dbReference type="GO" id="GO:0008115">
    <property type="term" value="F:sarcosine oxidase activity"/>
    <property type="evidence" value="ECO:0007669"/>
    <property type="project" value="UniProtKB-EC"/>
</dbReference>
<dbReference type="EMBL" id="JAVDSW010000009">
    <property type="protein sequence ID" value="MDR6705305.1"/>
    <property type="molecule type" value="Genomic_DNA"/>
</dbReference>
<evidence type="ECO:0000313" key="4">
    <source>
        <dbReference type="Proteomes" id="UP001265315"/>
    </source>
</evidence>
<feature type="domain" description="FAD dependent oxidoreductase" evidence="2">
    <location>
        <begin position="7"/>
        <end position="351"/>
    </location>
</feature>
<protein>
    <submittedName>
        <fullName evidence="3">Sarcosine oxidase subunit beta</fullName>
        <ecNumber evidence="3">1.5.3.1</ecNumber>
    </submittedName>
</protein>
<evidence type="ECO:0000259" key="2">
    <source>
        <dbReference type="Pfam" id="PF01266"/>
    </source>
</evidence>
<dbReference type="EC" id="1.5.3.1" evidence="3"/>